<evidence type="ECO:0000313" key="6">
    <source>
        <dbReference type="EMBL" id="QIG42071.1"/>
    </source>
</evidence>
<dbReference type="GO" id="GO:0046872">
    <property type="term" value="F:metal ion binding"/>
    <property type="evidence" value="ECO:0007669"/>
    <property type="project" value="UniProtKB-KW"/>
</dbReference>
<dbReference type="Gene3D" id="2.30.120.10">
    <property type="match status" value="1"/>
</dbReference>
<dbReference type="GO" id="GO:0016811">
    <property type="term" value="F:hydrolase activity, acting on carbon-nitrogen (but not peptide) bonds, in linear amides"/>
    <property type="evidence" value="ECO:0007669"/>
    <property type="project" value="InterPro"/>
</dbReference>
<dbReference type="Gene3D" id="1.10.439.10">
    <property type="entry name" value="Penicillin Amidohydrolase, domain 1"/>
    <property type="match status" value="1"/>
</dbReference>
<dbReference type="PANTHER" id="PTHR34218:SF4">
    <property type="entry name" value="ACYL-HOMOSERINE LACTONE ACYLASE QUIP"/>
    <property type="match status" value="1"/>
</dbReference>
<dbReference type="InterPro" id="IPR002692">
    <property type="entry name" value="S45"/>
</dbReference>
<proteinExistence type="inferred from homology"/>
<evidence type="ECO:0000256" key="2">
    <source>
        <dbReference type="ARBA" id="ARBA00022801"/>
    </source>
</evidence>
<gene>
    <name evidence="6" type="ORF">G5V58_04160</name>
</gene>
<evidence type="ECO:0000313" key="7">
    <source>
        <dbReference type="Proteomes" id="UP000502996"/>
    </source>
</evidence>
<feature type="binding site" evidence="5">
    <location>
        <position position="244"/>
    </location>
    <ligand>
        <name>Ca(2+)</name>
        <dbReference type="ChEBI" id="CHEBI:29108"/>
    </ligand>
</feature>
<dbReference type="InterPro" id="IPR043147">
    <property type="entry name" value="Penicillin_amidase_A-knob"/>
</dbReference>
<comment type="similarity">
    <text evidence="1">Belongs to the peptidase S45 family.</text>
</comment>
<dbReference type="InterPro" id="IPR029055">
    <property type="entry name" value="Ntn_hydrolases_N"/>
</dbReference>
<dbReference type="EMBL" id="CP049257">
    <property type="protein sequence ID" value="QIG42071.1"/>
    <property type="molecule type" value="Genomic_DNA"/>
</dbReference>
<dbReference type="GO" id="GO:0017000">
    <property type="term" value="P:antibiotic biosynthetic process"/>
    <property type="evidence" value="ECO:0007669"/>
    <property type="project" value="InterPro"/>
</dbReference>
<evidence type="ECO:0000256" key="1">
    <source>
        <dbReference type="ARBA" id="ARBA00006586"/>
    </source>
</evidence>
<evidence type="ECO:0000256" key="3">
    <source>
        <dbReference type="ARBA" id="ARBA00023145"/>
    </source>
</evidence>
<name>A0A6G6W9P3_9ACTN</name>
<dbReference type="Gene3D" id="1.10.1400.10">
    <property type="match status" value="1"/>
</dbReference>
<dbReference type="PIRSF" id="PIRSF001227">
    <property type="entry name" value="Pen_acylase"/>
    <property type="match status" value="1"/>
</dbReference>
<dbReference type="Gene3D" id="3.60.20.10">
    <property type="entry name" value="Glutamine Phosphoribosylpyrophosphate, subunit 1, domain 1"/>
    <property type="match status" value="1"/>
</dbReference>
<evidence type="ECO:0000256" key="4">
    <source>
        <dbReference type="PIRSR" id="PIRSR001227-1"/>
    </source>
</evidence>
<dbReference type="InterPro" id="IPR014395">
    <property type="entry name" value="Pen/GL7ACA/AHL_acylase"/>
</dbReference>
<dbReference type="SUPFAM" id="SSF56235">
    <property type="entry name" value="N-terminal nucleophile aminohydrolases (Ntn hydrolases)"/>
    <property type="match status" value="1"/>
</dbReference>
<dbReference type="RefSeq" id="WP_165229019.1">
    <property type="nucleotide sequence ID" value="NZ_CP049257.1"/>
</dbReference>
<feature type="active site" description="Nucleophile" evidence="4">
    <location>
        <position position="165"/>
    </location>
</feature>
<dbReference type="Proteomes" id="UP000502996">
    <property type="component" value="Chromosome"/>
</dbReference>
<comment type="cofactor">
    <cofactor evidence="5">
        <name>Ca(2+)</name>
        <dbReference type="ChEBI" id="CHEBI:29108"/>
    </cofactor>
    <text evidence="5">Binds 1 Ca(2+) ion per dimer.</text>
</comment>
<keyword evidence="2" id="KW-0378">Hydrolase</keyword>
<keyword evidence="7" id="KW-1185">Reference proteome</keyword>
<dbReference type="InterPro" id="IPR043146">
    <property type="entry name" value="Penicillin_amidase_N_B-knob"/>
</dbReference>
<reference evidence="6 7" key="1">
    <citation type="submission" date="2020-02" db="EMBL/GenBank/DDBJ databases">
        <title>Full genome sequence of Nocardioides sp. R-3366.</title>
        <authorList>
            <person name="Im W.-T."/>
        </authorList>
    </citation>
    <scope>NUCLEOTIDE SEQUENCE [LARGE SCALE GENOMIC DNA]</scope>
    <source>
        <strain evidence="6 7">R-3366</strain>
    </source>
</reference>
<organism evidence="6 7">
    <name type="scientific">Nocardioides anomalus</name>
    <dbReference type="NCBI Taxonomy" id="2712223"/>
    <lineage>
        <taxon>Bacteria</taxon>
        <taxon>Bacillati</taxon>
        <taxon>Actinomycetota</taxon>
        <taxon>Actinomycetes</taxon>
        <taxon>Propionibacteriales</taxon>
        <taxon>Nocardioidaceae</taxon>
        <taxon>Nocardioides</taxon>
    </lineage>
</organism>
<keyword evidence="3" id="KW-0865">Zymogen</keyword>
<keyword evidence="5" id="KW-0106">Calcium</keyword>
<dbReference type="Pfam" id="PF01804">
    <property type="entry name" value="Penicil_amidase"/>
    <property type="match status" value="1"/>
</dbReference>
<protein>
    <submittedName>
        <fullName evidence="6">Penicillin acylase family protein</fullName>
    </submittedName>
</protein>
<dbReference type="PANTHER" id="PTHR34218">
    <property type="entry name" value="PEPTIDASE S45 PENICILLIN AMIDASE"/>
    <property type="match status" value="1"/>
</dbReference>
<sequence>MAELFEDAYGVPHVRASDVRDLARGQGYAAARDRAWQLEHQRRRATGTAAAVLGAAQLPWDTWARRTRIVDTAQRALAGCDAETQAFVAAFVDGVNAGLHDDAPELERLAIAPEPWEPWTPLAVFHAQHLLFASTPAKLWHQRAREVLGAEEALLSRDPAYVPGSNAWAVGGARTRSGRPLIGGDPHRVFESPGVYSQVRLAVTGVDALDVVGFTFPGVPGVQHFAHAGEVAWAITNAVADYQDLYDESLDDVVDGHEEVVEVRGADPVAVEVWATERGPLFEVDRDAGRGTALRDAATVLGDLGFDALLPLLRSRTVDDVDRALDAWVAPVNNVVIADRDQVRFRYAGRVPVRAEANRRGIAAGRGADTWSGWVELPRHDVPADGQVVTANERRGSESDLLGTEFAPPHRADRIDALLRDRDDLTVADLAAIHGDCAALTAVPLRDALRGVEATGAGEEVRQRILAWDGVMAADSEGAAAFAAWRAALTHRICAADALRPLLDDTVRGPLFAAYLSLPASVGLALEPLVGAGTAFGVDVRRLAVEALADAADHPAAWGATHVFAPTHAFDVADPDLEPPVVPATPVSGDTDTVRCTGWLPGVTDEAYRGSVARYVWDLGDRARSGWVVPMGASGDPRSPHHLDQHEAWAEARLLPIELDWERLTPRPGGR</sequence>
<keyword evidence="5" id="KW-0479">Metal-binding</keyword>
<dbReference type="InterPro" id="IPR023343">
    <property type="entry name" value="Penicillin_amidase_dom1"/>
</dbReference>
<evidence type="ECO:0000256" key="5">
    <source>
        <dbReference type="PIRSR" id="PIRSR001227-2"/>
    </source>
</evidence>
<accession>A0A6G6W9P3</accession>
<feature type="binding site" evidence="5">
    <location>
        <position position="241"/>
    </location>
    <ligand>
        <name>Ca(2+)</name>
        <dbReference type="ChEBI" id="CHEBI:29108"/>
    </ligand>
</feature>
<dbReference type="AlphaFoldDB" id="A0A6G6W9P3"/>
<dbReference type="KEGG" id="nano:G5V58_04160"/>